<keyword evidence="1" id="KW-0132">Cell division</keyword>
<organism evidence="5 6">
    <name type="scientific">Hondaea fermentalgiana</name>
    <dbReference type="NCBI Taxonomy" id="2315210"/>
    <lineage>
        <taxon>Eukaryota</taxon>
        <taxon>Sar</taxon>
        <taxon>Stramenopiles</taxon>
        <taxon>Bigyra</taxon>
        <taxon>Labyrinthulomycetes</taxon>
        <taxon>Thraustochytrida</taxon>
        <taxon>Thraustochytriidae</taxon>
        <taxon>Hondaea</taxon>
    </lineage>
</organism>
<gene>
    <name evidence="5" type="ORF">FCC1311_052462</name>
</gene>
<evidence type="ECO:0000256" key="1">
    <source>
        <dbReference type="ARBA" id="ARBA00022618"/>
    </source>
</evidence>
<dbReference type="GO" id="GO:0051301">
    <property type="term" value="P:cell division"/>
    <property type="evidence" value="ECO:0007669"/>
    <property type="project" value="UniProtKB-KW"/>
</dbReference>
<dbReference type="InterPro" id="IPR019156">
    <property type="entry name" value="Ataxin-10_domain"/>
</dbReference>
<dbReference type="EMBL" id="BEYU01000052">
    <property type="protein sequence ID" value="GBG29024.1"/>
    <property type="molecule type" value="Genomic_DNA"/>
</dbReference>
<evidence type="ECO:0000313" key="6">
    <source>
        <dbReference type="Proteomes" id="UP000241890"/>
    </source>
</evidence>
<reference evidence="5 6" key="1">
    <citation type="submission" date="2017-12" db="EMBL/GenBank/DDBJ databases">
        <title>Sequencing, de novo assembly and annotation of complete genome of a new Thraustochytrid species, strain FCC1311.</title>
        <authorList>
            <person name="Sedici K."/>
            <person name="Godart F."/>
            <person name="Aiese Cigliano R."/>
            <person name="Sanseverino W."/>
            <person name="Barakat M."/>
            <person name="Ortet P."/>
            <person name="Marechal E."/>
            <person name="Cagnac O."/>
            <person name="Amato A."/>
        </authorList>
    </citation>
    <scope>NUCLEOTIDE SEQUENCE [LARGE SCALE GENOMIC DNA]</scope>
</reference>
<dbReference type="InterPro" id="IPR016024">
    <property type="entry name" value="ARM-type_fold"/>
</dbReference>
<keyword evidence="6" id="KW-1185">Reference proteome</keyword>
<dbReference type="InParanoid" id="A0A2R5GMC6"/>
<dbReference type="AlphaFoldDB" id="A0A2R5GMC6"/>
<dbReference type="Gene3D" id="1.25.10.10">
    <property type="entry name" value="Leucine-rich Repeat Variant"/>
    <property type="match status" value="1"/>
</dbReference>
<evidence type="ECO:0000256" key="3">
    <source>
        <dbReference type="SAM" id="MobiDB-lite"/>
    </source>
</evidence>
<evidence type="ECO:0000256" key="2">
    <source>
        <dbReference type="ARBA" id="ARBA00023306"/>
    </source>
</evidence>
<dbReference type="Pfam" id="PF09759">
    <property type="entry name" value="Atx10homo_assoc"/>
    <property type="match status" value="1"/>
</dbReference>
<dbReference type="PANTHER" id="PTHR13255">
    <property type="entry name" value="ATAXIN-10"/>
    <property type="match status" value="1"/>
</dbReference>
<feature type="domain" description="Ataxin-10" evidence="4">
    <location>
        <begin position="429"/>
        <end position="527"/>
    </location>
</feature>
<dbReference type="GO" id="GO:0005829">
    <property type="term" value="C:cytosol"/>
    <property type="evidence" value="ECO:0007669"/>
    <property type="project" value="TreeGrafter"/>
</dbReference>
<keyword evidence="2" id="KW-0131">Cell cycle</keyword>
<feature type="region of interest" description="Disordered" evidence="3">
    <location>
        <begin position="258"/>
        <end position="281"/>
    </location>
</feature>
<accession>A0A2R5GMC6</accession>
<evidence type="ECO:0000313" key="5">
    <source>
        <dbReference type="EMBL" id="GBG29024.1"/>
    </source>
</evidence>
<evidence type="ECO:0000259" key="4">
    <source>
        <dbReference type="Pfam" id="PF09759"/>
    </source>
</evidence>
<dbReference type="Proteomes" id="UP000241890">
    <property type="component" value="Unassembled WGS sequence"/>
</dbReference>
<dbReference type="OrthoDB" id="379794at2759"/>
<sequence length="533" mass="57500">MSEETLRAAFDQGPAAAAAALRQSALLGGAGAGSGPADLASVAATWVDMDSDGDGAGFLATTFAGGVRSLCARVRRSCGEEMDADLLAWAEGTPDAEVVAALTECARAVRNLCVDPRAQKVLFDKLAQDLLQALRALPRLHDSSPFGPWREAVLVLGRVLVQALANLCVGAPDHASKLWPSDASNTFIDQIVNVFRLAIVHTDLGLLRNLVGLLYGLVLADREKRAPHLVANETVSVLLLHSAVLAMTAIGDHTHTEADAQASNDPGQTQAPAEESAAAMPSDPVAADLHANLVWLFGELINAGQGESLFQRVRDAEQTEKLVPVLTSLWLGHRLEEENVAEDERAQADAAGMELSFDALAEFYAERVQARQPALERSRAEQLALRALGSYAQDDRVFARSPTKRQLLHTVLGELETAAINKELVDFGVRVDLLRVVANSCFRRPSNQDAVREFENGLFIVLNQCNVDERSPFLREWGIVAIRNLCEGNEENQRVIAELRVQGTVQTSVLDKAGLRVELDESGKPKVVPNKVS</sequence>
<dbReference type="InterPro" id="IPR011989">
    <property type="entry name" value="ARM-like"/>
</dbReference>
<dbReference type="InterPro" id="IPR051374">
    <property type="entry name" value="Ataxin-10/CTR86_families"/>
</dbReference>
<dbReference type="PANTHER" id="PTHR13255:SF0">
    <property type="entry name" value="ATAXIN-10"/>
    <property type="match status" value="1"/>
</dbReference>
<feature type="compositionally biased region" description="Polar residues" evidence="3">
    <location>
        <begin position="261"/>
        <end position="270"/>
    </location>
</feature>
<comment type="caution">
    <text evidence="5">The sequence shown here is derived from an EMBL/GenBank/DDBJ whole genome shotgun (WGS) entry which is preliminary data.</text>
</comment>
<name>A0A2R5GMC6_9STRA</name>
<proteinExistence type="predicted"/>
<feature type="compositionally biased region" description="Low complexity" evidence="3">
    <location>
        <begin position="271"/>
        <end position="281"/>
    </location>
</feature>
<dbReference type="SUPFAM" id="SSF48371">
    <property type="entry name" value="ARM repeat"/>
    <property type="match status" value="1"/>
</dbReference>
<protein>
    <submittedName>
        <fullName evidence="5">Ataxin-10-like</fullName>
    </submittedName>
</protein>